<dbReference type="InterPro" id="IPR020845">
    <property type="entry name" value="AMP-binding_CS"/>
</dbReference>
<keyword evidence="2 7" id="KW-0436">Ligase</keyword>
<name>A0A4V0YGI3_9MICO</name>
<dbReference type="Pfam" id="PF00501">
    <property type="entry name" value="AMP-binding"/>
    <property type="match status" value="1"/>
</dbReference>
<evidence type="ECO:0000256" key="5">
    <source>
        <dbReference type="ARBA" id="ARBA00032875"/>
    </source>
</evidence>
<keyword evidence="4" id="KW-0443">Lipid metabolism</keyword>
<dbReference type="EMBL" id="CP035493">
    <property type="protein sequence ID" value="QAY71311.1"/>
    <property type="molecule type" value="Genomic_DNA"/>
</dbReference>
<dbReference type="InterPro" id="IPR042099">
    <property type="entry name" value="ANL_N_sf"/>
</dbReference>
<evidence type="ECO:0000256" key="3">
    <source>
        <dbReference type="ARBA" id="ARBA00022832"/>
    </source>
</evidence>
<dbReference type="Gene3D" id="3.40.50.12780">
    <property type="entry name" value="N-terminal domain of ligase-like"/>
    <property type="match status" value="1"/>
</dbReference>
<sequence length="606" mass="64784">MDETRSPLRLELPLASNLNDVVSDRLRRGPDDVLAEVRRDGAWQPVTVREFDAQVVAVAKGLVAKGVQPGDSVGIMSRTRYEWTLLDFAAWSAGAVPVPIYETSSAEQVQWILSDAAVTVAVVESAQNAATVAEVRDQAPACREVLVIDDDAVGALTRAGATVPDEEIARRRALATLDDVATIIYTSGTTGRPKGAELTHRNFASLTANTVVEVPEVFGAAGGRTLLFLPLAHVFARFIEVLAITSGTVLGHSPDIRSLVEDLGGFRPTYILAVPRVFEKVYNGAEQKAAAGGKLKIFRWAAATAIAWSQALDAAGGPSTWLGFQHAVADRLVYAKLRATLGGQARYAVSGGGPLGERLGHFYRGIGLTILEGYGLTESTAPTCVNRPSAIRIGSVGLQLPGCAARIADDGEILLQGHHVFRGYHNNPQATAEAFDGGWFRTGDLGTLDDQGFLRITGRKKEIIVTAAGKNVAPAVLEDRLRAHALVSQCVVVGDNRPFIGALVTLDPEGLPGWLSMHGKPAMSVDEARTDPDVLAALDEAVTRANKAVSKAESIRKFTVLDTDFTVENGYLTPSLKFKRAQVLRDFAAQIETIYAPSADRETLHV</sequence>
<comment type="similarity">
    <text evidence="1">Belongs to the ATP-dependent AMP-binding enzyme family.</text>
</comment>
<reference evidence="7 8" key="1">
    <citation type="submission" date="2019-01" db="EMBL/GenBank/DDBJ databases">
        <title>Genome sequencing of strain FW10M-9.</title>
        <authorList>
            <person name="Heo J."/>
            <person name="Kim S.-J."/>
            <person name="Kim J.-S."/>
            <person name="Hong S.-B."/>
            <person name="Kwon S.-W."/>
        </authorList>
    </citation>
    <scope>NUCLEOTIDE SEQUENCE [LARGE SCALE GENOMIC DNA]</scope>
    <source>
        <strain evidence="7 8">FW10M-9</strain>
    </source>
</reference>
<evidence type="ECO:0000256" key="2">
    <source>
        <dbReference type="ARBA" id="ARBA00022598"/>
    </source>
</evidence>
<accession>A0A4V0YGI3</accession>
<dbReference type="GO" id="GO:0016020">
    <property type="term" value="C:membrane"/>
    <property type="evidence" value="ECO:0007669"/>
    <property type="project" value="TreeGrafter"/>
</dbReference>
<dbReference type="GO" id="GO:0004467">
    <property type="term" value="F:long-chain fatty acid-CoA ligase activity"/>
    <property type="evidence" value="ECO:0007669"/>
    <property type="project" value="TreeGrafter"/>
</dbReference>
<dbReference type="SUPFAM" id="SSF56801">
    <property type="entry name" value="Acetyl-CoA synthetase-like"/>
    <property type="match status" value="1"/>
</dbReference>
<dbReference type="PANTHER" id="PTHR43272">
    <property type="entry name" value="LONG-CHAIN-FATTY-ACID--COA LIGASE"/>
    <property type="match status" value="1"/>
</dbReference>
<dbReference type="Proteomes" id="UP000292118">
    <property type="component" value="Chromosome"/>
</dbReference>
<dbReference type="KEGG" id="xya:ET471_15790"/>
<dbReference type="RefSeq" id="WP_129189871.1">
    <property type="nucleotide sequence ID" value="NZ_CP035493.1"/>
</dbReference>
<evidence type="ECO:0000256" key="1">
    <source>
        <dbReference type="ARBA" id="ARBA00006432"/>
    </source>
</evidence>
<dbReference type="PROSITE" id="PS00455">
    <property type="entry name" value="AMP_BINDING"/>
    <property type="match status" value="1"/>
</dbReference>
<dbReference type="PANTHER" id="PTHR43272:SF32">
    <property type="entry name" value="AMP-DEPENDENT SYNTHETASE_LIGASE DOMAIN-CONTAINING PROTEIN"/>
    <property type="match status" value="1"/>
</dbReference>
<organism evidence="7 8">
    <name type="scientific">Xylanimonas protaetiae</name>
    <dbReference type="NCBI Taxonomy" id="2509457"/>
    <lineage>
        <taxon>Bacteria</taxon>
        <taxon>Bacillati</taxon>
        <taxon>Actinomycetota</taxon>
        <taxon>Actinomycetes</taxon>
        <taxon>Micrococcales</taxon>
        <taxon>Promicromonosporaceae</taxon>
        <taxon>Xylanimonas</taxon>
    </lineage>
</organism>
<dbReference type="OrthoDB" id="9803968at2"/>
<evidence type="ECO:0000313" key="7">
    <source>
        <dbReference type="EMBL" id="QAY71311.1"/>
    </source>
</evidence>
<keyword evidence="3" id="KW-0276">Fatty acid metabolism</keyword>
<keyword evidence="8" id="KW-1185">Reference proteome</keyword>
<gene>
    <name evidence="7" type="ORF">ET471_15790</name>
</gene>
<evidence type="ECO:0000313" key="8">
    <source>
        <dbReference type="Proteomes" id="UP000292118"/>
    </source>
</evidence>
<dbReference type="CDD" id="cd05907">
    <property type="entry name" value="VL_LC_FACS_like"/>
    <property type="match status" value="1"/>
</dbReference>
<protein>
    <recommendedName>
        <fullName evidence="5">Acyl-CoA synthetase</fullName>
    </recommendedName>
</protein>
<feature type="domain" description="AMP-dependent synthetase/ligase" evidence="6">
    <location>
        <begin position="28"/>
        <end position="425"/>
    </location>
</feature>
<proteinExistence type="inferred from homology"/>
<dbReference type="Pfam" id="PF23562">
    <property type="entry name" value="AMP-binding_C_3"/>
    <property type="match status" value="1"/>
</dbReference>
<evidence type="ECO:0000259" key="6">
    <source>
        <dbReference type="Pfam" id="PF00501"/>
    </source>
</evidence>
<evidence type="ECO:0000256" key="4">
    <source>
        <dbReference type="ARBA" id="ARBA00023098"/>
    </source>
</evidence>
<dbReference type="InterPro" id="IPR000873">
    <property type="entry name" value="AMP-dep_synth/lig_dom"/>
</dbReference>
<dbReference type="AlphaFoldDB" id="A0A4V0YGI3"/>